<sequence>MSILKLARNLKNDTRGMSAVEFALLLPVMTVMYLGAVELSSGLIAHRKATAVASTAADLAAQAMALSNADMTDIFGASKAILEPFDSTGIKIVLTSASDQGTGSVRVDWSDGHNTAAHAKGSTIQVPNNLVFTNGSVIIAEVEYTYTSTMGKYLTGPRVMEDTFYARPRRTLVVARVP</sequence>
<dbReference type="HOGENOM" id="CLU_108008_1_1_5"/>
<dbReference type="EMBL" id="HG966617">
    <property type="protein sequence ID" value="CDO59918.1"/>
    <property type="molecule type" value="Genomic_DNA"/>
</dbReference>
<gene>
    <name evidence="3" type="ORF">BN1012_Phect1704</name>
</gene>
<accession>X5M922</accession>
<name>X5M922_9HYPH</name>
<keyword evidence="1" id="KW-0472">Membrane</keyword>
<dbReference type="Pfam" id="PF07811">
    <property type="entry name" value="TadE"/>
    <property type="match status" value="1"/>
</dbReference>
<dbReference type="KEGG" id="pect:BN1012_Phect1704"/>
<organism evidence="3 4">
    <name type="scientific">Candidatus Phaeomarinibacter ectocarpi</name>
    <dbReference type="NCBI Taxonomy" id="1458461"/>
    <lineage>
        <taxon>Bacteria</taxon>
        <taxon>Pseudomonadati</taxon>
        <taxon>Pseudomonadota</taxon>
        <taxon>Alphaproteobacteria</taxon>
        <taxon>Hyphomicrobiales</taxon>
        <taxon>Parvibaculaceae</taxon>
        <taxon>Candidatus Phaeomarinibacter</taxon>
    </lineage>
</organism>
<dbReference type="RefSeq" id="WP_043948079.1">
    <property type="nucleotide sequence ID" value="NZ_HG966617.1"/>
</dbReference>
<dbReference type="AlphaFoldDB" id="X5M922"/>
<evidence type="ECO:0000313" key="3">
    <source>
        <dbReference type="EMBL" id="CDO59918.1"/>
    </source>
</evidence>
<evidence type="ECO:0000256" key="1">
    <source>
        <dbReference type="SAM" id="Phobius"/>
    </source>
</evidence>
<feature type="domain" description="TadE-like" evidence="2">
    <location>
        <begin position="16"/>
        <end position="57"/>
    </location>
</feature>
<feature type="transmembrane region" description="Helical" evidence="1">
    <location>
        <begin position="20"/>
        <end position="39"/>
    </location>
</feature>
<evidence type="ECO:0000259" key="2">
    <source>
        <dbReference type="Pfam" id="PF07811"/>
    </source>
</evidence>
<keyword evidence="1" id="KW-0812">Transmembrane</keyword>
<reference evidence="3 4" key="1">
    <citation type="journal article" date="2014" name="Front. Genet.">
        <title>Genome and metabolic network of "Candidatus Phaeomarinobacter ectocarpi" Ec32, a new candidate genus of Alphaproteobacteria frequently associated with brown algae.</title>
        <authorList>
            <person name="Dittami S.M."/>
            <person name="Barbeyron T."/>
            <person name="Boyen C."/>
            <person name="Cambefort J."/>
            <person name="Collet G."/>
            <person name="Delage L."/>
            <person name="Gobet A."/>
            <person name="Groisillier A."/>
            <person name="Leblanc C."/>
            <person name="Michel G."/>
            <person name="Scornet D."/>
            <person name="Siegel A."/>
            <person name="Tapia J.E."/>
            <person name="Tonon T."/>
        </authorList>
    </citation>
    <scope>NUCLEOTIDE SEQUENCE [LARGE SCALE GENOMIC DNA]</scope>
    <source>
        <strain evidence="3 4">Ec32</strain>
    </source>
</reference>
<dbReference type="Proteomes" id="UP000032160">
    <property type="component" value="Chromosome I"/>
</dbReference>
<dbReference type="InterPro" id="IPR012495">
    <property type="entry name" value="TadE-like_dom"/>
</dbReference>
<dbReference type="OrthoDB" id="7189296at2"/>
<keyword evidence="1" id="KW-1133">Transmembrane helix</keyword>
<proteinExistence type="predicted"/>
<protein>
    <submittedName>
        <fullName evidence="3">Mll5590 protein</fullName>
    </submittedName>
</protein>
<keyword evidence="4" id="KW-1185">Reference proteome</keyword>
<evidence type="ECO:0000313" key="4">
    <source>
        <dbReference type="Proteomes" id="UP000032160"/>
    </source>
</evidence>
<dbReference type="STRING" id="1458461.BN1012_Phect1704"/>